<dbReference type="InterPro" id="IPR005055">
    <property type="entry name" value="A10/PebIII"/>
</dbReference>
<name>A0A6P3XI11_DINQU</name>
<evidence type="ECO:0000313" key="2">
    <source>
        <dbReference type="Proteomes" id="UP000515204"/>
    </source>
</evidence>
<reference evidence="3" key="1">
    <citation type="submission" date="2025-08" db="UniProtKB">
        <authorList>
            <consortium name="RefSeq"/>
        </authorList>
    </citation>
    <scope>IDENTIFICATION</scope>
</reference>
<keyword evidence="2" id="KW-1185">Reference proteome</keyword>
<dbReference type="Proteomes" id="UP000515204">
    <property type="component" value="Unplaced"/>
</dbReference>
<protein>
    <submittedName>
        <fullName evidence="3">Odorant-binding protein A10</fullName>
    </submittedName>
</protein>
<dbReference type="AlphaFoldDB" id="A0A6P3XI11"/>
<keyword evidence="1" id="KW-0732">Signal</keyword>
<dbReference type="RefSeq" id="XP_014477604.1">
    <property type="nucleotide sequence ID" value="XM_014622118.1"/>
</dbReference>
<evidence type="ECO:0000256" key="1">
    <source>
        <dbReference type="SAM" id="SignalP"/>
    </source>
</evidence>
<dbReference type="OrthoDB" id="6355718at2759"/>
<accession>A0A6P3XI11</accession>
<dbReference type="PANTHER" id="PTHR11257:SF8">
    <property type="entry name" value="GEO08457P1"/>
    <property type="match status" value="1"/>
</dbReference>
<feature type="chain" id="PRO_5028207544" evidence="1">
    <location>
        <begin position="21"/>
        <end position="118"/>
    </location>
</feature>
<evidence type="ECO:0000313" key="3">
    <source>
        <dbReference type="RefSeq" id="XP_014477604.1"/>
    </source>
</evidence>
<dbReference type="Pfam" id="PF03392">
    <property type="entry name" value="OS-D"/>
    <property type="match status" value="1"/>
</dbReference>
<feature type="signal peptide" evidence="1">
    <location>
        <begin position="1"/>
        <end position="20"/>
    </location>
</feature>
<proteinExistence type="predicted"/>
<dbReference type="SUPFAM" id="SSF100910">
    <property type="entry name" value="Chemosensory protein Csp2"/>
    <property type="match status" value="1"/>
</dbReference>
<sequence>MNRQIVIALLSLGIVAFCEGKEFSELLEEEKFVESVKNCILDKDSCDEMGFKVRNVLLPELISRDCESCSPSLKKDGQTLLAHLKERYPTEWIIISHMYDQEIYDIPGYYTTPLIPPL</sequence>
<gene>
    <name evidence="3" type="primary">LOC106746019</name>
</gene>
<dbReference type="Gene3D" id="1.10.2080.10">
    <property type="entry name" value="Insect odorant-binding protein A10/Ejaculatory bulb-specific protein 3"/>
    <property type="match status" value="1"/>
</dbReference>
<dbReference type="PANTHER" id="PTHR11257">
    <property type="entry name" value="CHEMOSENSORY PROTEIN-RELATED"/>
    <property type="match status" value="1"/>
</dbReference>
<dbReference type="GeneID" id="106746019"/>
<organism evidence="2 3">
    <name type="scientific">Dinoponera quadriceps</name>
    <name type="common">South American ant</name>
    <dbReference type="NCBI Taxonomy" id="609295"/>
    <lineage>
        <taxon>Eukaryota</taxon>
        <taxon>Metazoa</taxon>
        <taxon>Ecdysozoa</taxon>
        <taxon>Arthropoda</taxon>
        <taxon>Hexapoda</taxon>
        <taxon>Insecta</taxon>
        <taxon>Pterygota</taxon>
        <taxon>Neoptera</taxon>
        <taxon>Endopterygota</taxon>
        <taxon>Hymenoptera</taxon>
        <taxon>Apocrita</taxon>
        <taxon>Aculeata</taxon>
        <taxon>Formicoidea</taxon>
        <taxon>Formicidae</taxon>
        <taxon>Ponerinae</taxon>
        <taxon>Ponerini</taxon>
        <taxon>Dinoponera</taxon>
    </lineage>
</organism>
<dbReference type="KEGG" id="dqu:106746019"/>
<dbReference type="InterPro" id="IPR036682">
    <property type="entry name" value="OS_D_A10/PebIII_sf"/>
</dbReference>